<dbReference type="OrthoDB" id="89777at2"/>
<evidence type="ECO:0000256" key="8">
    <source>
        <dbReference type="ARBA" id="ARBA00022989"/>
    </source>
</evidence>
<evidence type="ECO:0000256" key="11">
    <source>
        <dbReference type="ARBA" id="ARBA00023303"/>
    </source>
</evidence>
<dbReference type="InterPro" id="IPR028325">
    <property type="entry name" value="VG_K_chnl"/>
</dbReference>
<gene>
    <name evidence="14" type="ORF">FHQ18_12435</name>
</gene>
<organism evidence="14 15">
    <name type="scientific">Deferribacter autotrophicus</name>
    <dbReference type="NCBI Taxonomy" id="500465"/>
    <lineage>
        <taxon>Bacteria</taxon>
        <taxon>Pseudomonadati</taxon>
        <taxon>Deferribacterota</taxon>
        <taxon>Deferribacteres</taxon>
        <taxon>Deferribacterales</taxon>
        <taxon>Deferribacteraceae</taxon>
        <taxon>Deferribacter</taxon>
    </lineage>
</organism>
<keyword evidence="8 12" id="KW-1133">Transmembrane helix</keyword>
<evidence type="ECO:0000256" key="9">
    <source>
        <dbReference type="ARBA" id="ARBA00023065"/>
    </source>
</evidence>
<sequence>MPEYYHPNREKLHRIIFGTDTFAGKLFDVILIIFILMSVLVVMLDSILQVHSKFAGIFKLLEWFFTIVFTVEYILRLYVVKRPLKYATSFFGVVDLLSVLPTYLTIIFATSHYFIVIRILRLLRIFRILKLIQYLNQADALLQALKASRAKILIFLFAVFNLVIILGSIMYVVEGEANGFTSIPKSIYWAIVTLTTVGYGDISPKTPVGQFIASLAMIIGYAIVAVPTGIFAVEMSKARRADKMVFFACPSCGYDISDIDANYCQNCGYNLKK</sequence>
<dbReference type="GO" id="GO:0005249">
    <property type="term" value="F:voltage-gated potassium channel activity"/>
    <property type="evidence" value="ECO:0007669"/>
    <property type="project" value="InterPro"/>
</dbReference>
<dbReference type="Gene3D" id="1.10.287.70">
    <property type="match status" value="1"/>
</dbReference>
<dbReference type="InterPro" id="IPR027359">
    <property type="entry name" value="Volt_channel_dom_sf"/>
</dbReference>
<evidence type="ECO:0000256" key="2">
    <source>
        <dbReference type="ARBA" id="ARBA00022448"/>
    </source>
</evidence>
<dbReference type="Proteomes" id="UP000322876">
    <property type="component" value="Unassembled WGS sequence"/>
</dbReference>
<keyword evidence="10 12" id="KW-0472">Membrane</keyword>
<evidence type="ECO:0000259" key="13">
    <source>
        <dbReference type="Pfam" id="PF00520"/>
    </source>
</evidence>
<evidence type="ECO:0000256" key="1">
    <source>
        <dbReference type="ARBA" id="ARBA00004141"/>
    </source>
</evidence>
<protein>
    <submittedName>
        <fullName evidence="14">Zinc-ribbon domain-containing protein</fullName>
    </submittedName>
</protein>
<dbReference type="Pfam" id="PF00520">
    <property type="entry name" value="Ion_trans"/>
    <property type="match status" value="1"/>
</dbReference>
<keyword evidence="3" id="KW-0633">Potassium transport</keyword>
<keyword evidence="5" id="KW-0631">Potassium channel</keyword>
<dbReference type="EMBL" id="VFJB01000010">
    <property type="protein sequence ID" value="KAA0256919.1"/>
    <property type="molecule type" value="Genomic_DNA"/>
</dbReference>
<keyword evidence="4 12" id="KW-0812">Transmembrane</keyword>
<comment type="subcellular location">
    <subcellularLocation>
        <location evidence="1">Membrane</location>
        <topology evidence="1">Multi-pass membrane protein</topology>
    </subcellularLocation>
</comment>
<evidence type="ECO:0000313" key="14">
    <source>
        <dbReference type="EMBL" id="KAA0256919.1"/>
    </source>
</evidence>
<feature type="transmembrane region" description="Helical" evidence="12">
    <location>
        <begin position="60"/>
        <end position="80"/>
    </location>
</feature>
<dbReference type="GO" id="GO:0008076">
    <property type="term" value="C:voltage-gated potassium channel complex"/>
    <property type="evidence" value="ECO:0007669"/>
    <property type="project" value="InterPro"/>
</dbReference>
<evidence type="ECO:0000256" key="5">
    <source>
        <dbReference type="ARBA" id="ARBA00022826"/>
    </source>
</evidence>
<evidence type="ECO:0000256" key="12">
    <source>
        <dbReference type="SAM" id="Phobius"/>
    </source>
</evidence>
<proteinExistence type="predicted"/>
<evidence type="ECO:0000313" key="15">
    <source>
        <dbReference type="Proteomes" id="UP000322876"/>
    </source>
</evidence>
<comment type="caution">
    <text evidence="14">The sequence shown here is derived from an EMBL/GenBank/DDBJ whole genome shotgun (WGS) entry which is preliminary data.</text>
</comment>
<evidence type="ECO:0000256" key="10">
    <source>
        <dbReference type="ARBA" id="ARBA00023136"/>
    </source>
</evidence>
<dbReference type="PANTHER" id="PTHR11537:SF254">
    <property type="entry name" value="POTASSIUM VOLTAGE-GATED CHANNEL PROTEIN SHAB"/>
    <property type="match status" value="1"/>
</dbReference>
<feature type="transmembrane region" description="Helical" evidence="12">
    <location>
        <begin position="152"/>
        <end position="173"/>
    </location>
</feature>
<feature type="transmembrane region" description="Helical" evidence="12">
    <location>
        <begin position="100"/>
        <end position="120"/>
    </location>
</feature>
<dbReference type="InterPro" id="IPR005821">
    <property type="entry name" value="Ion_trans_dom"/>
</dbReference>
<reference evidence="14 15" key="1">
    <citation type="submission" date="2019-06" db="EMBL/GenBank/DDBJ databases">
        <title>Genomic insights into carbon and energy metabolism of Deferribacter autotrophicus revealed new metabolic traits in the phylum Deferribacteres.</title>
        <authorList>
            <person name="Slobodkin A.I."/>
            <person name="Slobodkina G.B."/>
            <person name="Allioux M."/>
            <person name="Alain K."/>
            <person name="Jebbar M."/>
            <person name="Shadrin V."/>
            <person name="Kublanov I.V."/>
            <person name="Toshchakov S.V."/>
            <person name="Bonch-Osmolovskaya E.A."/>
        </authorList>
    </citation>
    <scope>NUCLEOTIDE SEQUENCE [LARGE SCALE GENOMIC DNA]</scope>
    <source>
        <strain evidence="14 15">SL50</strain>
    </source>
</reference>
<evidence type="ECO:0000256" key="7">
    <source>
        <dbReference type="ARBA" id="ARBA00022958"/>
    </source>
</evidence>
<dbReference type="AlphaFoldDB" id="A0A5A8F5L4"/>
<keyword evidence="2" id="KW-0813">Transport</keyword>
<dbReference type="PANTHER" id="PTHR11537">
    <property type="entry name" value="VOLTAGE-GATED POTASSIUM CHANNEL"/>
    <property type="match status" value="1"/>
</dbReference>
<feature type="transmembrane region" description="Helical" evidence="12">
    <location>
        <begin position="211"/>
        <end position="233"/>
    </location>
</feature>
<dbReference type="GO" id="GO:0001508">
    <property type="term" value="P:action potential"/>
    <property type="evidence" value="ECO:0007669"/>
    <property type="project" value="TreeGrafter"/>
</dbReference>
<evidence type="ECO:0000256" key="3">
    <source>
        <dbReference type="ARBA" id="ARBA00022538"/>
    </source>
</evidence>
<keyword evidence="9" id="KW-0406">Ion transport</keyword>
<dbReference type="Gene3D" id="1.20.120.350">
    <property type="entry name" value="Voltage-gated potassium channels. Chain C"/>
    <property type="match status" value="1"/>
</dbReference>
<dbReference type="PRINTS" id="PR00169">
    <property type="entry name" value="KCHANNEL"/>
</dbReference>
<keyword evidence="11" id="KW-0407">Ion channel</keyword>
<keyword evidence="6" id="KW-0851">Voltage-gated channel</keyword>
<feature type="domain" description="Ion transport" evidence="13">
    <location>
        <begin position="25"/>
        <end position="240"/>
    </location>
</feature>
<name>A0A5A8F5L4_9BACT</name>
<accession>A0A5A8F5L4</accession>
<dbReference type="RefSeq" id="WP_149267497.1">
    <property type="nucleotide sequence ID" value="NZ_VFJB01000010.1"/>
</dbReference>
<dbReference type="SUPFAM" id="SSF81324">
    <property type="entry name" value="Voltage-gated potassium channels"/>
    <property type="match status" value="1"/>
</dbReference>
<keyword evidence="15" id="KW-1185">Reference proteome</keyword>
<evidence type="ECO:0000256" key="4">
    <source>
        <dbReference type="ARBA" id="ARBA00022692"/>
    </source>
</evidence>
<keyword evidence="7" id="KW-0630">Potassium</keyword>
<evidence type="ECO:0000256" key="6">
    <source>
        <dbReference type="ARBA" id="ARBA00022882"/>
    </source>
</evidence>
<feature type="transmembrane region" description="Helical" evidence="12">
    <location>
        <begin position="29"/>
        <end position="48"/>
    </location>
</feature>